<feature type="compositionally biased region" description="Basic and acidic residues" evidence="1">
    <location>
        <begin position="24"/>
        <end position="139"/>
    </location>
</feature>
<sequence>MVRLPAPRKGLQKFIFFALEFIFEDDKPDKPKNTDTPKDDTPDKPNDNSKDDKPDKPKNTDTPKDDTPDKPNDNSKDDKPDKPKNTDTPKDDTPDKPNDNSKDDKPDKPKNTDTPKDDTPDKPNDNSKDDKPDKPKDADTPIVDLPGDAPKVDTPIIDLPGDAPKDEPKGAPKDDKPKDPKDDKPKGAPKDDKPKDPTKDENPDKPEDDQPIDNPLPDLPGSAPKDNNPKDKPKDVKSDKPKDKPKDNKTDKPKNDTPKDLPTIDLPKATPVANPNQGNSTDTPKQGDSDVPKQGTDIPKQATDIPSSIQPISTDQGNEIPTTTNDSNLPKATEPPSETNIASIATPKVDTNIAPTATPNVGKPKIPDEGGEKEGSEVAGFPKATPTNDVFNPPTSIVIPPVPTLTSTTDSSSSPNIPQEIAVVGNPDKEEELLKSSDKETEITLKLNKINWESVVKDSTFATQIARFLPRDLAKSIGIPESEIRTIKLERSPDNNVYIKLAIPKKSENDVAKTIENPGSKFYTEGTELNQFVDKSSFNFSEGSTESVPSSISKPPSNRGSVIGIIVGCTTILYAGLTALYIRSQRKKRQLQLQSIHLLCNKLEAYNNTKLLLSIVIICLN</sequence>
<dbReference type="VEuPathDB" id="FungiDB:RhiirFUN_015767"/>
<feature type="compositionally biased region" description="Basic and acidic residues" evidence="1">
    <location>
        <begin position="365"/>
        <end position="376"/>
    </location>
</feature>
<keyword evidence="2" id="KW-1133">Transmembrane helix</keyword>
<feature type="transmembrane region" description="Helical" evidence="2">
    <location>
        <begin position="562"/>
        <end position="582"/>
    </location>
</feature>
<evidence type="ECO:0000313" key="3">
    <source>
        <dbReference type="EMBL" id="PKY47783.1"/>
    </source>
</evidence>
<keyword evidence="2" id="KW-0472">Membrane</keyword>
<dbReference type="Proteomes" id="UP000234323">
    <property type="component" value="Unassembled WGS sequence"/>
</dbReference>
<feature type="compositionally biased region" description="Polar residues" evidence="1">
    <location>
        <begin position="304"/>
        <end position="343"/>
    </location>
</feature>
<name>A0A2I1GMC0_9GLOM</name>
<feature type="region of interest" description="Disordered" evidence="1">
    <location>
        <begin position="22"/>
        <end position="396"/>
    </location>
</feature>
<dbReference type="AlphaFoldDB" id="A0A2I1GMC0"/>
<organism evidence="3 4">
    <name type="scientific">Rhizophagus irregularis</name>
    <dbReference type="NCBI Taxonomy" id="588596"/>
    <lineage>
        <taxon>Eukaryota</taxon>
        <taxon>Fungi</taxon>
        <taxon>Fungi incertae sedis</taxon>
        <taxon>Mucoromycota</taxon>
        <taxon>Glomeromycotina</taxon>
        <taxon>Glomeromycetes</taxon>
        <taxon>Glomerales</taxon>
        <taxon>Glomeraceae</taxon>
        <taxon>Rhizophagus</taxon>
    </lineage>
</organism>
<keyword evidence="4" id="KW-1185">Reference proteome</keyword>
<accession>A0A2I1GMC0</accession>
<reference evidence="3 4" key="1">
    <citation type="submission" date="2015-10" db="EMBL/GenBank/DDBJ databases">
        <title>Genome analyses suggest a sexual origin of heterokaryosis in a supposedly ancient asexual fungus.</title>
        <authorList>
            <person name="Ropars J."/>
            <person name="Sedzielewska K."/>
            <person name="Noel J."/>
            <person name="Charron P."/>
            <person name="Farinelli L."/>
            <person name="Marton T."/>
            <person name="Kruger M."/>
            <person name="Pelin A."/>
            <person name="Brachmann A."/>
            <person name="Corradi N."/>
        </authorList>
    </citation>
    <scope>NUCLEOTIDE SEQUENCE [LARGE SCALE GENOMIC DNA]</scope>
    <source>
        <strain evidence="3 4">A4</strain>
    </source>
</reference>
<dbReference type="VEuPathDB" id="FungiDB:RhiirA1_535294"/>
<feature type="compositionally biased region" description="Basic and acidic residues" evidence="1">
    <location>
        <begin position="163"/>
        <end position="205"/>
    </location>
</feature>
<evidence type="ECO:0000256" key="2">
    <source>
        <dbReference type="SAM" id="Phobius"/>
    </source>
</evidence>
<dbReference type="VEuPathDB" id="FungiDB:FUN_010435"/>
<feature type="compositionally biased region" description="Polar residues" evidence="1">
    <location>
        <begin position="273"/>
        <end position="284"/>
    </location>
</feature>
<comment type="caution">
    <text evidence="3">The sequence shown here is derived from an EMBL/GenBank/DDBJ whole genome shotgun (WGS) entry which is preliminary data.</text>
</comment>
<dbReference type="EMBL" id="LLXI01000578">
    <property type="protein sequence ID" value="PKY47783.1"/>
    <property type="molecule type" value="Genomic_DNA"/>
</dbReference>
<gene>
    <name evidence="3" type="ORF">RhiirA4_445038</name>
</gene>
<keyword evidence="2" id="KW-0812">Transmembrane</keyword>
<feature type="compositionally biased region" description="Basic and acidic residues" evidence="1">
    <location>
        <begin position="227"/>
        <end position="259"/>
    </location>
</feature>
<evidence type="ECO:0000256" key="1">
    <source>
        <dbReference type="SAM" id="MobiDB-lite"/>
    </source>
</evidence>
<protein>
    <submittedName>
        <fullName evidence="3">Uncharacterized protein</fullName>
    </submittedName>
</protein>
<evidence type="ECO:0000313" key="4">
    <source>
        <dbReference type="Proteomes" id="UP000234323"/>
    </source>
</evidence>
<proteinExistence type="predicted"/>